<keyword evidence="1" id="KW-0812">Transmembrane</keyword>
<proteinExistence type="predicted"/>
<feature type="transmembrane region" description="Helical" evidence="1">
    <location>
        <begin position="311"/>
        <end position="329"/>
    </location>
</feature>
<evidence type="ECO:0008006" key="4">
    <source>
        <dbReference type="Google" id="ProtNLM"/>
    </source>
</evidence>
<dbReference type="InterPro" id="IPR049458">
    <property type="entry name" value="EpsG-like"/>
</dbReference>
<evidence type="ECO:0000313" key="3">
    <source>
        <dbReference type="Proteomes" id="UP000017800"/>
    </source>
</evidence>
<sequence>MTSLLIYIFIFVLLVYISNVNWLTKSQNLYVTTFLLVLFFGFRLDFGNDYHNYVNIYNLINESNTKVTTELGDYIVNKIAYYIMGKDGSLLIFSWYTFITFFVLGKAHQKFQAYEFYILSIFLLGFVFFANNAMRQAASISMLVYSLQYLSNNKIRFVLLNIVSAILFHFSALLSLCLIFSPKRSFSRWTYLFWFCVSFIIYKANVIKLMMSSVVHYIPHYGEIYASRIDNFAVKETGLGLVVLLWFILVLFIIVNKEKIKPDIANVSIFGSLALLSGINFEMWERVFIPYFYVNTIVLAIILTKTLRRKYNLLVNYILVVVLSTSMLYQLSTGNNKNKIIPYNNALIKEVGIHVSE</sequence>
<accession>V5F490</accession>
<evidence type="ECO:0000313" key="2">
    <source>
        <dbReference type="EMBL" id="GAD90059.1"/>
    </source>
</evidence>
<keyword evidence="1" id="KW-0472">Membrane</keyword>
<feature type="transmembrane region" description="Helical" evidence="1">
    <location>
        <begin position="116"/>
        <end position="135"/>
    </location>
</feature>
<dbReference type="RefSeq" id="WP_023404412.1">
    <property type="nucleotide sequence ID" value="NZ_BAUJ01000032.1"/>
</dbReference>
<dbReference type="eggNOG" id="ENOG5032N1X">
    <property type="taxonomic scope" value="Bacteria"/>
</dbReference>
<organism evidence="2 3">
    <name type="scientific">Vibrio halioticoli NBRC 102217</name>
    <dbReference type="NCBI Taxonomy" id="1219072"/>
    <lineage>
        <taxon>Bacteria</taxon>
        <taxon>Pseudomonadati</taxon>
        <taxon>Pseudomonadota</taxon>
        <taxon>Gammaproteobacteria</taxon>
        <taxon>Vibrionales</taxon>
        <taxon>Vibrionaceae</taxon>
        <taxon>Vibrio</taxon>
    </lineage>
</organism>
<name>V5F490_9VIBR</name>
<keyword evidence="3" id="KW-1185">Reference proteome</keyword>
<feature type="transmembrane region" description="Helical" evidence="1">
    <location>
        <begin position="6"/>
        <end position="22"/>
    </location>
</feature>
<feature type="transmembrane region" description="Helical" evidence="1">
    <location>
        <begin position="29"/>
        <end position="46"/>
    </location>
</feature>
<feature type="transmembrane region" description="Helical" evidence="1">
    <location>
        <begin position="79"/>
        <end position="104"/>
    </location>
</feature>
<dbReference type="EMBL" id="BAUJ01000032">
    <property type="protein sequence ID" value="GAD90059.1"/>
    <property type="molecule type" value="Genomic_DNA"/>
</dbReference>
<protein>
    <recommendedName>
        <fullName evidence="4">EpsG family protein</fullName>
    </recommendedName>
</protein>
<feature type="transmembrane region" description="Helical" evidence="1">
    <location>
        <begin position="264"/>
        <end position="281"/>
    </location>
</feature>
<dbReference type="Proteomes" id="UP000017800">
    <property type="component" value="Unassembled WGS sequence"/>
</dbReference>
<evidence type="ECO:0000256" key="1">
    <source>
        <dbReference type="SAM" id="Phobius"/>
    </source>
</evidence>
<feature type="transmembrane region" description="Helical" evidence="1">
    <location>
        <begin position="287"/>
        <end position="304"/>
    </location>
</feature>
<gene>
    <name evidence="2" type="ORF">VHA01S_032_00090</name>
</gene>
<dbReference type="AlphaFoldDB" id="V5F490"/>
<feature type="transmembrane region" description="Helical" evidence="1">
    <location>
        <begin position="238"/>
        <end position="255"/>
    </location>
</feature>
<reference evidence="2 3" key="1">
    <citation type="submission" date="2013-10" db="EMBL/GenBank/DDBJ databases">
        <authorList>
            <person name="Ichikawa N."/>
            <person name="Kimura A."/>
            <person name="Ohji S."/>
            <person name="Hosoyama A."/>
            <person name="Fujita N."/>
        </authorList>
    </citation>
    <scope>NUCLEOTIDE SEQUENCE [LARGE SCALE GENOMIC DNA]</scope>
    <source>
        <strain evidence="2 3">NBRC 102217</strain>
    </source>
</reference>
<dbReference type="Pfam" id="PF14897">
    <property type="entry name" value="EpsG"/>
    <property type="match status" value="1"/>
</dbReference>
<reference evidence="2 3" key="2">
    <citation type="submission" date="2013-11" db="EMBL/GenBank/DDBJ databases">
        <title>Whole genome shotgun sequence of Vibrio halioticoli NBRC 102217.</title>
        <authorList>
            <person name="Isaki S."/>
            <person name="Kimura A."/>
            <person name="Ohji S."/>
            <person name="Hosoyama A."/>
            <person name="Fujita N."/>
            <person name="Hashimoto M."/>
            <person name="Hosoyama Y."/>
            <person name="Yamazoe A."/>
        </authorList>
    </citation>
    <scope>NUCLEOTIDE SEQUENCE [LARGE SCALE GENOMIC DNA]</scope>
    <source>
        <strain evidence="2 3">NBRC 102217</strain>
    </source>
</reference>
<comment type="caution">
    <text evidence="2">The sequence shown here is derived from an EMBL/GenBank/DDBJ whole genome shotgun (WGS) entry which is preliminary data.</text>
</comment>
<feature type="transmembrane region" description="Helical" evidence="1">
    <location>
        <begin position="192"/>
        <end position="218"/>
    </location>
</feature>
<keyword evidence="1" id="KW-1133">Transmembrane helix</keyword>
<feature type="transmembrane region" description="Helical" evidence="1">
    <location>
        <begin position="155"/>
        <end position="180"/>
    </location>
</feature>